<evidence type="ECO:0000313" key="1">
    <source>
        <dbReference type="EMBL" id="VYS98769.1"/>
    </source>
</evidence>
<dbReference type="RefSeq" id="WP_033519318.1">
    <property type="nucleotide sequence ID" value="NZ_CACRSN010000009.1"/>
</dbReference>
<gene>
    <name evidence="1" type="ORF">BBLFYP81_01158</name>
</gene>
<dbReference type="AlphaFoldDB" id="A0A6N2T0B1"/>
<dbReference type="EMBL" id="CACRSN010000009">
    <property type="protein sequence ID" value="VYS98769.1"/>
    <property type="molecule type" value="Genomic_DNA"/>
</dbReference>
<proteinExistence type="predicted"/>
<organism evidence="1">
    <name type="scientific">Bifidobacterium breve</name>
    <dbReference type="NCBI Taxonomy" id="1685"/>
    <lineage>
        <taxon>Bacteria</taxon>
        <taxon>Bacillati</taxon>
        <taxon>Actinomycetota</taxon>
        <taxon>Actinomycetes</taxon>
        <taxon>Bifidobacteriales</taxon>
        <taxon>Bifidobacteriaceae</taxon>
        <taxon>Bifidobacterium</taxon>
    </lineage>
</organism>
<reference evidence="1" key="1">
    <citation type="submission" date="2019-11" db="EMBL/GenBank/DDBJ databases">
        <authorList>
            <person name="Feng L."/>
        </authorList>
    </citation>
    <scope>NUCLEOTIDE SEQUENCE</scope>
    <source>
        <strain evidence="1">BbreveLFYP81</strain>
    </source>
</reference>
<name>A0A6N2T0B1_BIFBR</name>
<protein>
    <submittedName>
        <fullName evidence="1">Uncharacterized protein</fullName>
    </submittedName>
</protein>
<accession>A0A6N2T0B1</accession>
<sequence>MQQSLKHIDLPLQLIDTPYLLSNQQVTQIIVLLFAGDGEDDGAAFRRYVEIGFAAGFRRNRGTLRLTPLVRSI</sequence>